<sequence length="103" mass="11369">MKAAYIGRYWSCGRQLLRNSSRQVGPFQRAARGAVRIERKWPPVGRGLAGFPATMSGDSNAAGRRYVVRRGTSGSVVTYRPFNNAEHGLEPEFRLLGLADMKG</sequence>
<evidence type="ECO:0000313" key="1">
    <source>
        <dbReference type="EMBL" id="KAH6941521.1"/>
    </source>
</evidence>
<dbReference type="Proteomes" id="UP000821845">
    <property type="component" value="Chromosome 11"/>
</dbReference>
<protein>
    <submittedName>
        <fullName evidence="1">Uncharacterized protein</fullName>
    </submittedName>
</protein>
<name>A0ACB7T2T4_HYAAI</name>
<evidence type="ECO:0000313" key="2">
    <source>
        <dbReference type="Proteomes" id="UP000821845"/>
    </source>
</evidence>
<organism evidence="1 2">
    <name type="scientific">Hyalomma asiaticum</name>
    <name type="common">Tick</name>
    <dbReference type="NCBI Taxonomy" id="266040"/>
    <lineage>
        <taxon>Eukaryota</taxon>
        <taxon>Metazoa</taxon>
        <taxon>Ecdysozoa</taxon>
        <taxon>Arthropoda</taxon>
        <taxon>Chelicerata</taxon>
        <taxon>Arachnida</taxon>
        <taxon>Acari</taxon>
        <taxon>Parasitiformes</taxon>
        <taxon>Ixodida</taxon>
        <taxon>Ixodoidea</taxon>
        <taxon>Ixodidae</taxon>
        <taxon>Hyalomminae</taxon>
        <taxon>Hyalomma</taxon>
    </lineage>
</organism>
<keyword evidence="2" id="KW-1185">Reference proteome</keyword>
<dbReference type="EMBL" id="CM023491">
    <property type="protein sequence ID" value="KAH6941521.1"/>
    <property type="molecule type" value="Genomic_DNA"/>
</dbReference>
<proteinExistence type="predicted"/>
<reference evidence="1" key="1">
    <citation type="submission" date="2020-05" db="EMBL/GenBank/DDBJ databases">
        <title>Large-scale comparative analyses of tick genomes elucidate their genetic diversity and vector capacities.</title>
        <authorList>
            <person name="Jia N."/>
            <person name="Wang J."/>
            <person name="Shi W."/>
            <person name="Du L."/>
            <person name="Sun Y."/>
            <person name="Zhan W."/>
            <person name="Jiang J."/>
            <person name="Wang Q."/>
            <person name="Zhang B."/>
            <person name="Ji P."/>
            <person name="Sakyi L.B."/>
            <person name="Cui X."/>
            <person name="Yuan T."/>
            <person name="Jiang B."/>
            <person name="Yang W."/>
            <person name="Lam T.T.-Y."/>
            <person name="Chang Q."/>
            <person name="Ding S."/>
            <person name="Wang X."/>
            <person name="Zhu J."/>
            <person name="Ruan X."/>
            <person name="Zhao L."/>
            <person name="Wei J."/>
            <person name="Que T."/>
            <person name="Du C."/>
            <person name="Cheng J."/>
            <person name="Dai P."/>
            <person name="Han X."/>
            <person name="Huang E."/>
            <person name="Gao Y."/>
            <person name="Liu J."/>
            <person name="Shao H."/>
            <person name="Ye R."/>
            <person name="Li L."/>
            <person name="Wei W."/>
            <person name="Wang X."/>
            <person name="Wang C."/>
            <person name="Yang T."/>
            <person name="Huo Q."/>
            <person name="Li W."/>
            <person name="Guo W."/>
            <person name="Chen H."/>
            <person name="Zhou L."/>
            <person name="Ni X."/>
            <person name="Tian J."/>
            <person name="Zhou Y."/>
            <person name="Sheng Y."/>
            <person name="Liu T."/>
            <person name="Pan Y."/>
            <person name="Xia L."/>
            <person name="Li J."/>
            <person name="Zhao F."/>
            <person name="Cao W."/>
        </authorList>
    </citation>
    <scope>NUCLEOTIDE SEQUENCE</scope>
    <source>
        <strain evidence="1">Hyas-2018</strain>
    </source>
</reference>
<accession>A0ACB7T2T4</accession>
<gene>
    <name evidence="1" type="ORF">HPB50_019252</name>
</gene>
<comment type="caution">
    <text evidence="1">The sequence shown here is derived from an EMBL/GenBank/DDBJ whole genome shotgun (WGS) entry which is preliminary data.</text>
</comment>